<dbReference type="Pfam" id="PF02518">
    <property type="entry name" value="HATPase_c"/>
    <property type="match status" value="1"/>
</dbReference>
<reference evidence="12 13" key="1">
    <citation type="submission" date="2015-08" db="EMBL/GenBank/DDBJ databases">
        <authorList>
            <person name="Babu N.S."/>
            <person name="Beckwith C.J."/>
            <person name="Beseler K.G."/>
            <person name="Brison A."/>
            <person name="Carone J.V."/>
            <person name="Caskin T.P."/>
            <person name="Diamond M."/>
            <person name="Durham M.E."/>
            <person name="Foxe J.M."/>
            <person name="Go M."/>
            <person name="Henderson B.A."/>
            <person name="Jones I.B."/>
            <person name="McGettigan J.A."/>
            <person name="Micheletti S.J."/>
            <person name="Nasrallah M.E."/>
            <person name="Ortiz D."/>
            <person name="Piller C.R."/>
            <person name="Privatt S.R."/>
            <person name="Schneider S.L."/>
            <person name="Sharp S."/>
            <person name="Smith T.C."/>
            <person name="Stanton J.D."/>
            <person name="Ullery H.E."/>
            <person name="Wilson R.J."/>
            <person name="Serrano M.G."/>
            <person name="Buck G."/>
            <person name="Lee V."/>
            <person name="Wang Y."/>
            <person name="Carvalho R."/>
            <person name="Voegtly L."/>
            <person name="Shi R."/>
            <person name="Duckworth R."/>
            <person name="Johnson A."/>
            <person name="Loviza R."/>
            <person name="Walstead R."/>
            <person name="Shah Z."/>
            <person name="Kiflezghi M."/>
            <person name="Wade K."/>
            <person name="Ball S.L."/>
            <person name="Bradley K.W."/>
            <person name="Asai D.J."/>
            <person name="Bowman C.A."/>
            <person name="Russell D.A."/>
            <person name="Pope W.H."/>
            <person name="Jacobs-Sera D."/>
            <person name="Hendrix R.W."/>
            <person name="Hatfull G.F."/>
        </authorList>
    </citation>
    <scope>NUCLEOTIDE SEQUENCE [LARGE SCALE GENOMIC DNA]</scope>
    <source>
        <strain evidence="12 13">DSM 27710</strain>
    </source>
</reference>
<comment type="catalytic activity">
    <reaction evidence="1">
        <text>ATP + protein L-histidine = ADP + protein N-phospho-L-histidine.</text>
        <dbReference type="EC" id="2.7.13.3"/>
    </reaction>
</comment>
<evidence type="ECO:0000256" key="3">
    <source>
        <dbReference type="ARBA" id="ARBA00022553"/>
    </source>
</evidence>
<keyword evidence="6 12" id="KW-0418">Kinase</keyword>
<dbReference type="AlphaFoldDB" id="A0A0K1PHV8"/>
<evidence type="ECO:0000256" key="2">
    <source>
        <dbReference type="ARBA" id="ARBA00012438"/>
    </source>
</evidence>
<keyword evidence="3" id="KW-0597">Phosphoprotein</keyword>
<evidence type="ECO:0000256" key="6">
    <source>
        <dbReference type="ARBA" id="ARBA00022777"/>
    </source>
</evidence>
<dbReference type="Gene3D" id="3.30.565.10">
    <property type="entry name" value="Histidine kinase-like ATPase, C-terminal domain"/>
    <property type="match status" value="1"/>
</dbReference>
<dbReference type="GO" id="GO:0046983">
    <property type="term" value="F:protein dimerization activity"/>
    <property type="evidence" value="ECO:0007669"/>
    <property type="project" value="InterPro"/>
</dbReference>
<keyword evidence="5" id="KW-0547">Nucleotide-binding</keyword>
<dbReference type="GO" id="GO:0016020">
    <property type="term" value="C:membrane"/>
    <property type="evidence" value="ECO:0007669"/>
    <property type="project" value="InterPro"/>
</dbReference>
<keyword evidence="13" id="KW-1185">Reference proteome</keyword>
<gene>
    <name evidence="12" type="ORF">AKJ08_3081</name>
</gene>
<name>A0A0K1PHV8_9BACT</name>
<dbReference type="PANTHER" id="PTHR24421:SF10">
    <property type="entry name" value="NITRATE_NITRITE SENSOR PROTEIN NARQ"/>
    <property type="match status" value="1"/>
</dbReference>
<dbReference type="InterPro" id="IPR003594">
    <property type="entry name" value="HATPase_dom"/>
</dbReference>
<dbReference type="STRING" id="1391653.AKJ08_3081"/>
<evidence type="ECO:0000259" key="9">
    <source>
        <dbReference type="Pfam" id="PF02518"/>
    </source>
</evidence>
<dbReference type="Pfam" id="PF07730">
    <property type="entry name" value="HisKA_3"/>
    <property type="match status" value="1"/>
</dbReference>
<keyword evidence="4" id="KW-0808">Transferase</keyword>
<dbReference type="PATRIC" id="fig|1391653.3.peg.3215"/>
<dbReference type="SUPFAM" id="SSF55874">
    <property type="entry name" value="ATPase domain of HSP90 chaperone/DNA topoisomerase II/histidine kinase"/>
    <property type="match status" value="1"/>
</dbReference>
<keyword evidence="7" id="KW-0067">ATP-binding</keyword>
<dbReference type="GO" id="GO:0005524">
    <property type="term" value="F:ATP binding"/>
    <property type="evidence" value="ECO:0007669"/>
    <property type="project" value="UniProtKB-KW"/>
</dbReference>
<dbReference type="InterPro" id="IPR055558">
    <property type="entry name" value="DUF7134"/>
</dbReference>
<accession>A0A0K1PHV8</accession>
<evidence type="ECO:0000259" key="10">
    <source>
        <dbReference type="Pfam" id="PF07730"/>
    </source>
</evidence>
<proteinExistence type="predicted"/>
<feature type="domain" description="Histidine kinase/HSP90-like ATPase" evidence="9">
    <location>
        <begin position="290"/>
        <end position="376"/>
    </location>
</feature>
<dbReference type="KEGG" id="vin:AKJ08_3081"/>
<dbReference type="Proteomes" id="UP000055590">
    <property type="component" value="Chromosome"/>
</dbReference>
<dbReference type="Gene3D" id="1.20.5.1930">
    <property type="match status" value="1"/>
</dbReference>
<evidence type="ECO:0000313" key="13">
    <source>
        <dbReference type="Proteomes" id="UP000055590"/>
    </source>
</evidence>
<protein>
    <recommendedName>
        <fullName evidence="2">histidine kinase</fullName>
        <ecNumber evidence="2">2.7.13.3</ecNumber>
    </recommendedName>
</protein>
<dbReference type="EC" id="2.7.13.3" evidence="2"/>
<evidence type="ECO:0000259" key="11">
    <source>
        <dbReference type="Pfam" id="PF23539"/>
    </source>
</evidence>
<dbReference type="EMBL" id="CP012332">
    <property type="protein sequence ID" value="AKU92694.1"/>
    <property type="molecule type" value="Genomic_DNA"/>
</dbReference>
<dbReference type="GO" id="GO:0000155">
    <property type="term" value="F:phosphorelay sensor kinase activity"/>
    <property type="evidence" value="ECO:0007669"/>
    <property type="project" value="InterPro"/>
</dbReference>
<keyword evidence="8" id="KW-0902">Two-component regulatory system</keyword>
<feature type="domain" description="Signal transduction histidine kinase subgroup 3 dimerisation and phosphoacceptor" evidence="10">
    <location>
        <begin position="180"/>
        <end position="246"/>
    </location>
</feature>
<dbReference type="PANTHER" id="PTHR24421">
    <property type="entry name" value="NITRATE/NITRITE SENSOR PROTEIN NARX-RELATED"/>
    <property type="match status" value="1"/>
</dbReference>
<evidence type="ECO:0000313" key="12">
    <source>
        <dbReference type="EMBL" id="AKU92694.1"/>
    </source>
</evidence>
<dbReference type="InterPro" id="IPR050482">
    <property type="entry name" value="Sensor_HK_TwoCompSys"/>
</dbReference>
<evidence type="ECO:0000256" key="4">
    <source>
        <dbReference type="ARBA" id="ARBA00022679"/>
    </source>
</evidence>
<evidence type="ECO:0000256" key="7">
    <source>
        <dbReference type="ARBA" id="ARBA00022840"/>
    </source>
</evidence>
<dbReference type="InterPro" id="IPR036890">
    <property type="entry name" value="HATPase_C_sf"/>
</dbReference>
<organism evidence="12 13">
    <name type="scientific">Vulgatibacter incomptus</name>
    <dbReference type="NCBI Taxonomy" id="1391653"/>
    <lineage>
        <taxon>Bacteria</taxon>
        <taxon>Pseudomonadati</taxon>
        <taxon>Myxococcota</taxon>
        <taxon>Myxococcia</taxon>
        <taxon>Myxococcales</taxon>
        <taxon>Cystobacterineae</taxon>
        <taxon>Vulgatibacteraceae</taxon>
        <taxon>Vulgatibacter</taxon>
    </lineage>
</organism>
<dbReference type="RefSeq" id="WP_050726828.1">
    <property type="nucleotide sequence ID" value="NZ_CP012332.1"/>
</dbReference>
<dbReference type="Pfam" id="PF23539">
    <property type="entry name" value="DUF7134"/>
    <property type="match status" value="1"/>
</dbReference>
<evidence type="ECO:0000256" key="8">
    <source>
        <dbReference type="ARBA" id="ARBA00023012"/>
    </source>
</evidence>
<sequence>MREQLRLAWSDQQATHQTGPGKRDWVLVGALVATALVEVAARPDVSGTGPSLFAAIGVLAPLPWRRSRPLAMASIAFGIAAAFSAARLATGRSDLPELHTTFFLLLFPYSLFRWGTDREAMAGAPIIVASSVLGLVSNRTPPNDFLAGLAIVLASMAIGAAVRYRARVREHEVEQAKASERERIARDLHDSVAHHVSAIAIRAQAGLALAPTNHEAAVDALRVIATEASRSLAEMRSIVRFLRESDSADLAPTPRIADLERHFADRSAGAPLVAIDISGDVDGLSPTVSAAVFRLAQESITNARRHARNATRIQVEVAADEASVRLRICDDGDPSTSATGGYGLTGMSERTALLGGSFRAGPNPERGWTVAAELPRRGTNA</sequence>
<dbReference type="OrthoDB" id="6231at2"/>
<evidence type="ECO:0000256" key="5">
    <source>
        <dbReference type="ARBA" id="ARBA00022741"/>
    </source>
</evidence>
<dbReference type="CDD" id="cd16917">
    <property type="entry name" value="HATPase_UhpB-NarQ-NarX-like"/>
    <property type="match status" value="1"/>
</dbReference>
<feature type="domain" description="DUF7134" evidence="11">
    <location>
        <begin position="24"/>
        <end position="159"/>
    </location>
</feature>
<dbReference type="InterPro" id="IPR011712">
    <property type="entry name" value="Sig_transdc_His_kin_sub3_dim/P"/>
</dbReference>
<evidence type="ECO:0000256" key="1">
    <source>
        <dbReference type="ARBA" id="ARBA00000085"/>
    </source>
</evidence>